<feature type="transmembrane region" description="Helical" evidence="1">
    <location>
        <begin position="98"/>
        <end position="123"/>
    </location>
</feature>
<dbReference type="OrthoDB" id="360192at2"/>
<dbReference type="InterPro" id="IPR009577">
    <property type="entry name" value="Sm_multidrug_ex"/>
</dbReference>
<dbReference type="RefSeq" id="WP_142504641.1">
    <property type="nucleotide sequence ID" value="NZ_FXTI01000002.1"/>
</dbReference>
<dbReference type="PANTHER" id="PTHR36007">
    <property type="entry name" value="TRANSPORT PROTEIN-RELATED"/>
    <property type="match status" value="1"/>
</dbReference>
<reference evidence="2 3" key="1">
    <citation type="submission" date="2017-05" db="EMBL/GenBank/DDBJ databases">
        <authorList>
            <person name="Varghese N."/>
            <person name="Submissions S."/>
        </authorList>
    </citation>
    <scope>NUCLEOTIDE SEQUENCE [LARGE SCALE GENOMIC DNA]</scope>
    <source>
        <strain evidence="2 3">DSM 45474</strain>
    </source>
</reference>
<name>A0A521BS52_9BACL</name>
<keyword evidence="1" id="KW-0812">Transmembrane</keyword>
<protein>
    <submittedName>
        <fullName evidence="2">Uncharacterized membrane protein</fullName>
    </submittedName>
</protein>
<dbReference type="EMBL" id="FXTI01000002">
    <property type="protein sequence ID" value="SMO50012.1"/>
    <property type="molecule type" value="Genomic_DNA"/>
</dbReference>
<sequence length="160" mass="18078">MMDWLAWFPKQLQVFFLAGLPFIELRGAIPFATLIGLPYYQGLYLAIIGNLLPIIPLLYFFEPLMKQLYRISPRYRKYFEKVQERAVKNGDSIRKYGAAVGLFLFVAIPFPGTGAYSACFAAAFFRVPFWISAGSIAMGTVCSGLLFATLSHYIAVFFGW</sequence>
<keyword evidence="3" id="KW-1185">Reference proteome</keyword>
<accession>A0A521BS52</accession>
<evidence type="ECO:0000313" key="3">
    <source>
        <dbReference type="Proteomes" id="UP000315636"/>
    </source>
</evidence>
<dbReference type="Proteomes" id="UP000315636">
    <property type="component" value="Unassembled WGS sequence"/>
</dbReference>
<organism evidence="2 3">
    <name type="scientific">Melghirimyces algeriensis</name>
    <dbReference type="NCBI Taxonomy" id="910412"/>
    <lineage>
        <taxon>Bacteria</taxon>
        <taxon>Bacillati</taxon>
        <taxon>Bacillota</taxon>
        <taxon>Bacilli</taxon>
        <taxon>Bacillales</taxon>
        <taxon>Thermoactinomycetaceae</taxon>
        <taxon>Melghirimyces</taxon>
    </lineage>
</organism>
<keyword evidence="1" id="KW-0472">Membrane</keyword>
<dbReference type="Pfam" id="PF06695">
    <property type="entry name" value="Sm_multidrug_ex"/>
    <property type="match status" value="1"/>
</dbReference>
<dbReference type="PANTHER" id="PTHR36007:SF2">
    <property type="entry name" value="TRANSPORT PROTEIN-RELATED"/>
    <property type="match status" value="1"/>
</dbReference>
<gene>
    <name evidence="2" type="ORF">SAMN06264849_102360</name>
</gene>
<feature type="transmembrane region" description="Helical" evidence="1">
    <location>
        <begin position="129"/>
        <end position="158"/>
    </location>
</feature>
<feature type="transmembrane region" description="Helical" evidence="1">
    <location>
        <begin position="43"/>
        <end position="61"/>
    </location>
</feature>
<evidence type="ECO:0000313" key="2">
    <source>
        <dbReference type="EMBL" id="SMO50012.1"/>
    </source>
</evidence>
<evidence type="ECO:0000256" key="1">
    <source>
        <dbReference type="SAM" id="Phobius"/>
    </source>
</evidence>
<dbReference type="AlphaFoldDB" id="A0A521BS52"/>
<proteinExistence type="predicted"/>
<keyword evidence="1" id="KW-1133">Transmembrane helix</keyword>